<keyword evidence="1" id="KW-0812">Transmembrane</keyword>
<dbReference type="InterPro" id="IPR004345">
    <property type="entry name" value="TB2_DP1_HVA22"/>
</dbReference>
<proteinExistence type="inferred from homology"/>
<organism evidence="3">
    <name type="scientific">Xenopsylla cheopis</name>
    <name type="common">Oriental rat flea</name>
    <name type="synonym">Pulex cheopis</name>
    <dbReference type="NCBI Taxonomy" id="163159"/>
    <lineage>
        <taxon>Eukaryota</taxon>
        <taxon>Metazoa</taxon>
        <taxon>Ecdysozoa</taxon>
        <taxon>Arthropoda</taxon>
        <taxon>Hexapoda</taxon>
        <taxon>Insecta</taxon>
        <taxon>Pterygota</taxon>
        <taxon>Neoptera</taxon>
        <taxon>Endopterygota</taxon>
        <taxon>Siphonaptera</taxon>
        <taxon>Pulicidae</taxon>
        <taxon>Xenopsyllinae</taxon>
        <taxon>Xenopsylla</taxon>
    </lineage>
</organism>
<reference evidence="3" key="1">
    <citation type="submission" date="2020-03" db="EMBL/GenBank/DDBJ databases">
        <title>Transcriptomic Profiling of the Digestive Tract of the Rat Flea, Xenopsylla cheopis, Following Blood Feeding and Infection with Yersinia pestis.</title>
        <authorList>
            <person name="Bland D.M."/>
            <person name="Martens C.A."/>
            <person name="Virtaneva K."/>
            <person name="Kanakabandi K."/>
            <person name="Long D."/>
            <person name="Rosenke R."/>
            <person name="Saturday G.A."/>
            <person name="Hoyt F.H."/>
            <person name="Bruno D.P."/>
            <person name="Ribeiro J.M.C."/>
            <person name="Hinnebusch J."/>
        </authorList>
    </citation>
    <scope>NUCLEOTIDE SEQUENCE</scope>
</reference>
<evidence type="ECO:0000256" key="1">
    <source>
        <dbReference type="RuleBase" id="RU362006"/>
    </source>
</evidence>
<evidence type="ECO:0000256" key="2">
    <source>
        <dbReference type="SAM" id="MobiDB-lite"/>
    </source>
</evidence>
<name>A0A6M2E0U4_XENCH</name>
<feature type="compositionally biased region" description="Basic residues" evidence="2">
    <location>
        <begin position="198"/>
        <end position="208"/>
    </location>
</feature>
<sequence>MIPAFIFRLIYLIFGLLYPAYCSYKSIRTKDVKGYVKWMMYWVVFSSFTALETVGDIFLSWFPCYYEVKTLFLIYLLSPAARGSSIVYRRVVHPILSEREAYIDVRIANAKVAIYAIFVQLGKHAVKAASTTVAQSAIAIIPSSISDFALNALTEESSNRPLFRSQSADDVDIGNNFSDGLSDTDTCARSRAPVARKSYQRKAKRTSKTARIAGYQDEDVDI</sequence>
<dbReference type="GO" id="GO:0005881">
    <property type="term" value="C:cytoplasmic microtubule"/>
    <property type="evidence" value="ECO:0007669"/>
    <property type="project" value="TreeGrafter"/>
</dbReference>
<keyword evidence="1" id="KW-0472">Membrane</keyword>
<comment type="similarity">
    <text evidence="1">Belongs to the DP1 family.</text>
</comment>
<dbReference type="GO" id="GO:0008017">
    <property type="term" value="F:microtubule binding"/>
    <property type="evidence" value="ECO:0007669"/>
    <property type="project" value="TreeGrafter"/>
</dbReference>
<keyword evidence="1" id="KW-1133">Transmembrane helix</keyword>
<dbReference type="PANTHER" id="PTHR12300:SF117">
    <property type="entry name" value="LP05237P-RELATED"/>
    <property type="match status" value="1"/>
</dbReference>
<accession>A0A6M2E0U4</accession>
<dbReference type="GO" id="GO:0005789">
    <property type="term" value="C:endoplasmic reticulum membrane"/>
    <property type="evidence" value="ECO:0007669"/>
    <property type="project" value="TreeGrafter"/>
</dbReference>
<feature type="transmembrane region" description="Helical" evidence="1">
    <location>
        <begin position="6"/>
        <end position="27"/>
    </location>
</feature>
<dbReference type="EMBL" id="GIIL01007232">
    <property type="protein sequence ID" value="NOV50958.1"/>
    <property type="molecule type" value="Transcribed_RNA"/>
</dbReference>
<dbReference type="PANTHER" id="PTHR12300">
    <property type="entry name" value="HVA22-LIKE PROTEINS"/>
    <property type="match status" value="1"/>
</dbReference>
<dbReference type="AlphaFoldDB" id="A0A6M2E0U4"/>
<dbReference type="Pfam" id="PF03134">
    <property type="entry name" value="TB2_DP1_HVA22"/>
    <property type="match status" value="1"/>
</dbReference>
<evidence type="ECO:0000313" key="3">
    <source>
        <dbReference type="EMBL" id="NOV50958.1"/>
    </source>
</evidence>
<protein>
    <recommendedName>
        <fullName evidence="1">Receptor expression-enhancing protein</fullName>
    </recommendedName>
</protein>
<feature type="transmembrane region" description="Helical" evidence="1">
    <location>
        <begin position="39"/>
        <end position="62"/>
    </location>
</feature>
<dbReference type="GO" id="GO:0071786">
    <property type="term" value="P:endoplasmic reticulum tubular network organization"/>
    <property type="evidence" value="ECO:0007669"/>
    <property type="project" value="TreeGrafter"/>
</dbReference>
<dbReference type="GO" id="GO:0071782">
    <property type="term" value="C:endoplasmic reticulum tubular network"/>
    <property type="evidence" value="ECO:0007669"/>
    <property type="project" value="TreeGrafter"/>
</dbReference>
<comment type="subcellular location">
    <subcellularLocation>
        <location evidence="1">Membrane</location>
        <topology evidence="1">Multi-pass membrane protein</topology>
    </subcellularLocation>
</comment>
<feature type="region of interest" description="Disordered" evidence="2">
    <location>
        <begin position="192"/>
        <end position="222"/>
    </location>
</feature>